<dbReference type="SUPFAM" id="SSF47413">
    <property type="entry name" value="lambda repressor-like DNA-binding domains"/>
    <property type="match status" value="1"/>
</dbReference>
<protein>
    <submittedName>
        <fullName evidence="5">Helix-turn-helix domain-containing protein</fullName>
    </submittedName>
</protein>
<keyword evidence="1" id="KW-0805">Transcription regulation</keyword>
<evidence type="ECO:0000256" key="3">
    <source>
        <dbReference type="ARBA" id="ARBA00023163"/>
    </source>
</evidence>
<accession>A0ABX1DZ67</accession>
<proteinExistence type="predicted"/>
<evidence type="ECO:0000313" key="5">
    <source>
        <dbReference type="EMBL" id="NKC30200.1"/>
    </source>
</evidence>
<gene>
    <name evidence="5" type="ORF">HEQ75_04960</name>
</gene>
<dbReference type="Proteomes" id="UP000787635">
    <property type="component" value="Unassembled WGS sequence"/>
</dbReference>
<keyword evidence="2" id="KW-0238">DNA-binding</keyword>
<keyword evidence="3" id="KW-0804">Transcription</keyword>
<dbReference type="PANTHER" id="PTHR36511:SF4">
    <property type="entry name" value="ANTITOXIN MQSA"/>
    <property type="match status" value="1"/>
</dbReference>
<dbReference type="PANTHER" id="PTHR36511">
    <property type="entry name" value="MERR FAMILY BACTERIAL REGULATORY PROTEIN"/>
    <property type="match status" value="1"/>
</dbReference>
<evidence type="ECO:0000256" key="2">
    <source>
        <dbReference type="ARBA" id="ARBA00023125"/>
    </source>
</evidence>
<dbReference type="Pfam" id="PF01381">
    <property type="entry name" value="HTH_3"/>
    <property type="match status" value="1"/>
</dbReference>
<evidence type="ECO:0000256" key="1">
    <source>
        <dbReference type="ARBA" id="ARBA00023015"/>
    </source>
</evidence>
<feature type="domain" description="HTH cro/C1-type" evidence="4">
    <location>
        <begin position="42"/>
        <end position="95"/>
    </location>
</feature>
<sequence length="101" mass="10874">MARKPKINVADELVAAVAEAAAIVRGEADAARVHLAPDVPDVRAIREKMGLTREAFAERFGLRVAALRDWEQGLRRPDPAARTLLKVIAAEPDAVVRALAA</sequence>
<dbReference type="SMART" id="SM00530">
    <property type="entry name" value="HTH_XRE"/>
    <property type="match status" value="1"/>
</dbReference>
<dbReference type="InterPro" id="IPR001387">
    <property type="entry name" value="Cro/C1-type_HTH"/>
</dbReference>
<name>A0ABX1DZ67_9PROT</name>
<reference evidence="5 6" key="1">
    <citation type="submission" date="2020-03" db="EMBL/GenBank/DDBJ databases">
        <title>Roseomonas selenitidurans sp. nov. isolated from urban soil.</title>
        <authorList>
            <person name="Liu H."/>
        </authorList>
    </citation>
    <scope>NUCLEOTIDE SEQUENCE [LARGE SCALE GENOMIC DNA]</scope>
    <source>
        <strain evidence="5 6">BU-1</strain>
    </source>
</reference>
<dbReference type="Gene3D" id="1.10.260.40">
    <property type="entry name" value="lambda repressor-like DNA-binding domains"/>
    <property type="match status" value="1"/>
</dbReference>
<dbReference type="PROSITE" id="PS50943">
    <property type="entry name" value="HTH_CROC1"/>
    <property type="match status" value="1"/>
</dbReference>
<dbReference type="CDD" id="cd00093">
    <property type="entry name" value="HTH_XRE"/>
    <property type="match status" value="1"/>
</dbReference>
<comment type="caution">
    <text evidence="5">The sequence shown here is derived from an EMBL/GenBank/DDBJ whole genome shotgun (WGS) entry which is preliminary data.</text>
</comment>
<dbReference type="RefSeq" id="WP_168027821.1">
    <property type="nucleotide sequence ID" value="NZ_JAAVNE010000005.1"/>
</dbReference>
<evidence type="ECO:0000259" key="4">
    <source>
        <dbReference type="PROSITE" id="PS50943"/>
    </source>
</evidence>
<keyword evidence="6" id="KW-1185">Reference proteome</keyword>
<organism evidence="5 6">
    <name type="scientific">Falsiroseomonas selenitidurans</name>
    <dbReference type="NCBI Taxonomy" id="2716335"/>
    <lineage>
        <taxon>Bacteria</taxon>
        <taxon>Pseudomonadati</taxon>
        <taxon>Pseudomonadota</taxon>
        <taxon>Alphaproteobacteria</taxon>
        <taxon>Acetobacterales</taxon>
        <taxon>Roseomonadaceae</taxon>
        <taxon>Falsiroseomonas</taxon>
    </lineage>
</organism>
<dbReference type="InterPro" id="IPR052359">
    <property type="entry name" value="HTH-type_reg/antitoxin"/>
</dbReference>
<evidence type="ECO:0000313" key="6">
    <source>
        <dbReference type="Proteomes" id="UP000787635"/>
    </source>
</evidence>
<dbReference type="InterPro" id="IPR010982">
    <property type="entry name" value="Lambda_DNA-bd_dom_sf"/>
</dbReference>
<dbReference type="EMBL" id="JAAVNE010000005">
    <property type="protein sequence ID" value="NKC30200.1"/>
    <property type="molecule type" value="Genomic_DNA"/>
</dbReference>